<organism evidence="3 4">
    <name type="scientific">Treponema bryantii</name>
    <dbReference type="NCBI Taxonomy" id="163"/>
    <lineage>
        <taxon>Bacteria</taxon>
        <taxon>Pseudomonadati</taxon>
        <taxon>Spirochaetota</taxon>
        <taxon>Spirochaetia</taxon>
        <taxon>Spirochaetales</taxon>
        <taxon>Treponemataceae</taxon>
        <taxon>Treponema</taxon>
    </lineage>
</organism>
<reference evidence="3 4" key="1">
    <citation type="submission" date="2016-10" db="EMBL/GenBank/DDBJ databases">
        <authorList>
            <person name="de Groot N.N."/>
        </authorList>
    </citation>
    <scope>NUCLEOTIDE SEQUENCE [LARGE SCALE GENOMIC DNA]</scope>
    <source>
        <strain evidence="3 4">B25</strain>
    </source>
</reference>
<dbReference type="NCBIfam" id="NF047368">
    <property type="entry name" value="collar_FlbB"/>
    <property type="match status" value="1"/>
</dbReference>
<keyword evidence="3" id="KW-0282">Flagellum</keyword>
<dbReference type="Proteomes" id="UP000182360">
    <property type="component" value="Unassembled WGS sequence"/>
</dbReference>
<feature type="compositionally biased region" description="Basic and acidic residues" evidence="1">
    <location>
        <begin position="107"/>
        <end position="118"/>
    </location>
</feature>
<accession>A0A1H9AI45</accession>
<dbReference type="InterPro" id="IPR058225">
    <property type="entry name" value="FlbB-like"/>
</dbReference>
<keyword evidence="3" id="KW-0969">Cilium</keyword>
<keyword evidence="2" id="KW-0472">Membrane</keyword>
<dbReference type="AlphaFoldDB" id="A0A1H9AI45"/>
<feature type="transmembrane region" description="Helical" evidence="2">
    <location>
        <begin position="12"/>
        <end position="33"/>
    </location>
</feature>
<proteinExistence type="predicted"/>
<name>A0A1H9AI45_9SPIR</name>
<sequence>MSFKKSLGKTFVLLIIILILLAGGLLWFDYLGVVHVKSVFSPVYKILKKNPQTSTTTTQSRPLVANLDEDRLRKQREALDIFKEELDKRESDVEAAEKQNEQVSAELAEREKNQEEREKTFNLKVKKYDDKNINVEQIAKNLNGMRPEAAVNILVAMDDQTVIDVLRKVEEIAAAEGSSSMGSYWLSLMPSDRAAEIQRKMISKPESLD</sequence>
<evidence type="ECO:0000256" key="1">
    <source>
        <dbReference type="SAM" id="MobiDB-lite"/>
    </source>
</evidence>
<dbReference type="EMBL" id="FOFU01000001">
    <property type="protein sequence ID" value="SEP76414.1"/>
    <property type="molecule type" value="Genomic_DNA"/>
</dbReference>
<dbReference type="STRING" id="163.SAMN04487775_104164"/>
<dbReference type="eggNOG" id="COG3334">
    <property type="taxonomic scope" value="Bacteria"/>
</dbReference>
<keyword evidence="2" id="KW-1133">Transmembrane helix</keyword>
<feature type="region of interest" description="Disordered" evidence="1">
    <location>
        <begin position="92"/>
        <end position="118"/>
    </location>
</feature>
<keyword evidence="3" id="KW-0966">Cell projection</keyword>
<protein>
    <submittedName>
        <fullName evidence="3">Flagellar protein FlbB</fullName>
    </submittedName>
</protein>
<keyword evidence="2" id="KW-0812">Transmembrane</keyword>
<evidence type="ECO:0000313" key="4">
    <source>
        <dbReference type="Proteomes" id="UP000182360"/>
    </source>
</evidence>
<evidence type="ECO:0000313" key="3">
    <source>
        <dbReference type="EMBL" id="SEP76414.1"/>
    </source>
</evidence>
<keyword evidence="4" id="KW-1185">Reference proteome</keyword>
<gene>
    <name evidence="3" type="ORF">SAMN04487977_101349</name>
</gene>
<dbReference type="RefSeq" id="WP_074640309.1">
    <property type="nucleotide sequence ID" value="NZ_AP025286.1"/>
</dbReference>
<evidence type="ECO:0000256" key="2">
    <source>
        <dbReference type="SAM" id="Phobius"/>
    </source>
</evidence>
<dbReference type="OrthoDB" id="350547at2"/>